<dbReference type="InterPro" id="IPR032466">
    <property type="entry name" value="Metal_Hydrolase"/>
</dbReference>
<dbReference type="Proteomes" id="UP000075806">
    <property type="component" value="Unassembled WGS sequence"/>
</dbReference>
<dbReference type="SUPFAM" id="SSF51556">
    <property type="entry name" value="Metallo-dependent hydrolases"/>
    <property type="match status" value="1"/>
</dbReference>
<evidence type="ECO:0000313" key="4">
    <source>
        <dbReference type="Proteomes" id="UP000075806"/>
    </source>
</evidence>
<comment type="caution">
    <text evidence="3">The sequence shown here is derived from an EMBL/GenBank/DDBJ whole genome shotgun (WGS) entry which is preliminary data.</text>
</comment>
<accession>A0A162CX38</accession>
<organism evidence="3 4">
    <name type="scientific">Alkalihalobacillus trypoxylicola</name>
    <dbReference type="NCBI Taxonomy" id="519424"/>
    <lineage>
        <taxon>Bacteria</taxon>
        <taxon>Bacillati</taxon>
        <taxon>Bacillota</taxon>
        <taxon>Bacilli</taxon>
        <taxon>Bacillales</taxon>
        <taxon>Bacillaceae</taxon>
        <taxon>Alkalihalobacillus</taxon>
    </lineage>
</organism>
<dbReference type="InterPro" id="IPR006680">
    <property type="entry name" value="Amidohydro-rel"/>
</dbReference>
<dbReference type="OrthoDB" id="5450317at2"/>
<dbReference type="InterPro" id="IPR052350">
    <property type="entry name" value="Metallo-dep_Lactonases"/>
</dbReference>
<evidence type="ECO:0000313" key="3">
    <source>
        <dbReference type="EMBL" id="KYG26993.1"/>
    </source>
</evidence>
<dbReference type="EMBL" id="LTAO01000037">
    <property type="protein sequence ID" value="KYG26993.1"/>
    <property type="molecule type" value="Genomic_DNA"/>
</dbReference>
<dbReference type="PANTHER" id="PTHR43569">
    <property type="entry name" value="AMIDOHYDROLASE"/>
    <property type="match status" value="1"/>
</dbReference>
<evidence type="ECO:0000256" key="1">
    <source>
        <dbReference type="ARBA" id="ARBA00038310"/>
    </source>
</evidence>
<sequence length="276" mass="32412">MKIDSHHHFWQYNKGEFPWIDESMLSLRRDFFPKELLSLLKSKNFDGSIVVQARQTLEETKWLLDLAEQNEFIKGVVGWVDLCSSDIDQQLQTFSVSPYFKGVRHVLHDEENDRFMLRNDFKRGIHALQKYDLTYDLLVFPKHLPYAIELVKELPEQRFVLDHIGKPFIKDQVLSPWKENIKRLAEHKNVFVKLSGMVTEASWNNWEQNDFELYLATILEEFGSDRCMIGSDWPVCTVSASYEKTIDLVLDYMKLHAPKGIEDIAGKTCTNFYKIV</sequence>
<keyword evidence="3" id="KW-0378">Hydrolase</keyword>
<dbReference type="STRING" id="519424.AZF04_11705"/>
<name>A0A162CX38_9BACI</name>
<dbReference type="PANTHER" id="PTHR43569:SF2">
    <property type="entry name" value="AMIDOHYDROLASE-RELATED DOMAIN-CONTAINING PROTEIN"/>
    <property type="match status" value="1"/>
</dbReference>
<feature type="domain" description="Amidohydrolase-related" evidence="2">
    <location>
        <begin position="3"/>
        <end position="250"/>
    </location>
</feature>
<evidence type="ECO:0000259" key="2">
    <source>
        <dbReference type="Pfam" id="PF04909"/>
    </source>
</evidence>
<dbReference type="Pfam" id="PF04909">
    <property type="entry name" value="Amidohydro_2"/>
    <property type="match status" value="1"/>
</dbReference>
<dbReference type="Gene3D" id="3.20.20.140">
    <property type="entry name" value="Metal-dependent hydrolases"/>
    <property type="match status" value="1"/>
</dbReference>
<comment type="similarity">
    <text evidence="1">Belongs to the metallo-dependent hydrolases superfamily.</text>
</comment>
<gene>
    <name evidence="3" type="ORF">AZF04_11705</name>
</gene>
<dbReference type="GO" id="GO:0016787">
    <property type="term" value="F:hydrolase activity"/>
    <property type="evidence" value="ECO:0007669"/>
    <property type="project" value="UniProtKB-KW"/>
</dbReference>
<protein>
    <submittedName>
        <fullName evidence="3">Amidohydrolase</fullName>
    </submittedName>
</protein>
<keyword evidence="4" id="KW-1185">Reference proteome</keyword>
<reference evidence="3" key="1">
    <citation type="submission" date="2016-02" db="EMBL/GenBank/DDBJ databases">
        <title>Genome sequence of Bacillus trypoxylicola KCTC 13244(T).</title>
        <authorList>
            <person name="Jeong H."/>
            <person name="Park S.-H."/>
            <person name="Choi S.-K."/>
        </authorList>
    </citation>
    <scope>NUCLEOTIDE SEQUENCE [LARGE SCALE GENOMIC DNA]</scope>
    <source>
        <strain evidence="3">KCTC 13244</strain>
    </source>
</reference>
<dbReference type="RefSeq" id="WP_061949948.1">
    <property type="nucleotide sequence ID" value="NZ_LTAO01000037.1"/>
</dbReference>
<proteinExistence type="inferred from homology"/>
<dbReference type="AlphaFoldDB" id="A0A162CX38"/>